<protein>
    <recommendedName>
        <fullName evidence="3">Sporadically distributed protein, TIGR04141 family</fullName>
    </recommendedName>
</protein>
<dbReference type="EMBL" id="JACOPO010000002">
    <property type="protein sequence ID" value="MBC5722068.1"/>
    <property type="molecule type" value="Genomic_DNA"/>
</dbReference>
<reference evidence="1" key="1">
    <citation type="submission" date="2020-08" db="EMBL/GenBank/DDBJ databases">
        <title>Genome public.</title>
        <authorList>
            <person name="Liu C."/>
            <person name="Sun Q."/>
        </authorList>
    </citation>
    <scope>NUCLEOTIDE SEQUENCE</scope>
    <source>
        <strain evidence="1">NSJ-23</strain>
    </source>
</reference>
<accession>A0A8J6J8W8</accession>
<comment type="caution">
    <text evidence="1">The sequence shown here is derived from an EMBL/GenBank/DDBJ whole genome shotgun (WGS) entry which is preliminary data.</text>
</comment>
<gene>
    <name evidence="1" type="ORF">H8S11_04470</name>
</gene>
<keyword evidence="2" id="KW-1185">Reference proteome</keyword>
<evidence type="ECO:0000313" key="2">
    <source>
        <dbReference type="Proteomes" id="UP000628736"/>
    </source>
</evidence>
<dbReference type="Proteomes" id="UP000628736">
    <property type="component" value="Unassembled WGS sequence"/>
</dbReference>
<evidence type="ECO:0008006" key="3">
    <source>
        <dbReference type="Google" id="ProtNLM"/>
    </source>
</evidence>
<name>A0A8J6J8W8_9FIRM</name>
<proteinExistence type="predicted"/>
<dbReference type="AlphaFoldDB" id="A0A8J6J8W8"/>
<dbReference type="RefSeq" id="WP_186852330.1">
    <property type="nucleotide sequence ID" value="NZ_JACOPO010000002.1"/>
</dbReference>
<dbReference type="Pfam" id="PF19614">
    <property type="entry name" value="DUF6119"/>
    <property type="match status" value="1"/>
</dbReference>
<sequence length="309" mass="36011">MTAIAENPTQVNISELDIIGVTEIFNHNDGEFQLSYRGQQKNISSLSNAEIEKFCDENGWDYSRTLLNISVISLYNGHSVVTKKVRDLIDYTDDGQKCLLSKGTWYQYNDDYLSYLRDSIAEIEVKYNPAFDFSREQHDNFINQKYEEEKNEPRYQGQDETAIKIALKQKYYAERAYNLLREQENGFQNYDRVDVKIGDCNIEVMDLYKDGMMCAVKIGSASSKLCYAVDQSLTALKLYKKGNLPNVPKINTVVLWFVLETQTHIEDVDGRPQLNQLDMLMLKNRLNQWKKEVRLQGFTPMIYINYRLN</sequence>
<dbReference type="InterPro" id="IPR026487">
    <property type="entry name" value="CHP04141"/>
</dbReference>
<evidence type="ECO:0000313" key="1">
    <source>
        <dbReference type="EMBL" id="MBC5722068.1"/>
    </source>
</evidence>
<organism evidence="1 2">
    <name type="scientific">Flintibacter hominis</name>
    <dbReference type="NCBI Taxonomy" id="2763048"/>
    <lineage>
        <taxon>Bacteria</taxon>
        <taxon>Bacillati</taxon>
        <taxon>Bacillota</taxon>
        <taxon>Clostridia</taxon>
        <taxon>Eubacteriales</taxon>
        <taxon>Flintibacter</taxon>
    </lineage>
</organism>